<accession>E6TT06</accession>
<feature type="compositionally biased region" description="Acidic residues" evidence="1">
    <location>
        <begin position="1"/>
        <end position="10"/>
    </location>
</feature>
<name>E6TT06_EVAC2</name>
<evidence type="ECO:0000313" key="3">
    <source>
        <dbReference type="Proteomes" id="UP000001401"/>
    </source>
</evidence>
<keyword evidence="3" id="KW-1185">Reference proteome</keyword>
<feature type="region of interest" description="Disordered" evidence="1">
    <location>
        <begin position="1"/>
        <end position="34"/>
    </location>
</feature>
<dbReference type="Proteomes" id="UP000001401">
    <property type="component" value="Chromosome"/>
</dbReference>
<gene>
    <name evidence="2" type="ordered locus">Bcell_3673</name>
</gene>
<dbReference type="HOGENOM" id="CLU_3371936_0_0_9"/>
<dbReference type="KEGG" id="bco:Bcell_3673"/>
<organism evidence="2 3">
    <name type="scientific">Evansella cellulosilytica (strain ATCC 21833 / DSM 2522 / FERM P-1141 / JCM 9156 / N-4)</name>
    <name type="common">Bacillus cellulosilyticus</name>
    <dbReference type="NCBI Taxonomy" id="649639"/>
    <lineage>
        <taxon>Bacteria</taxon>
        <taxon>Bacillati</taxon>
        <taxon>Bacillota</taxon>
        <taxon>Bacilli</taxon>
        <taxon>Bacillales</taxon>
        <taxon>Bacillaceae</taxon>
        <taxon>Evansella</taxon>
    </lineage>
</organism>
<dbReference type="EMBL" id="CP002394">
    <property type="protein sequence ID" value="ADU31914.1"/>
    <property type="molecule type" value="Genomic_DNA"/>
</dbReference>
<reference evidence="2" key="1">
    <citation type="submission" date="2010-12" db="EMBL/GenBank/DDBJ databases">
        <title>Complete sequence of Bacillus cellulosilyticus DSM 2522.</title>
        <authorList>
            <consortium name="US DOE Joint Genome Institute"/>
            <person name="Lucas S."/>
            <person name="Copeland A."/>
            <person name="Lapidus A."/>
            <person name="Cheng J.-F."/>
            <person name="Bruce D."/>
            <person name="Goodwin L."/>
            <person name="Pitluck S."/>
            <person name="Chertkov O."/>
            <person name="Detter J.C."/>
            <person name="Han C."/>
            <person name="Tapia R."/>
            <person name="Land M."/>
            <person name="Hauser L."/>
            <person name="Jeffries C."/>
            <person name="Kyrpides N."/>
            <person name="Ivanova N."/>
            <person name="Mikhailova N."/>
            <person name="Brumm P."/>
            <person name="Mead D."/>
            <person name="Woyke T."/>
        </authorList>
    </citation>
    <scope>NUCLEOTIDE SEQUENCE [LARGE SCALE GENOMIC DNA]</scope>
    <source>
        <strain evidence="2">DSM 2522</strain>
    </source>
</reference>
<evidence type="ECO:0000313" key="2">
    <source>
        <dbReference type="EMBL" id="ADU31914.1"/>
    </source>
</evidence>
<protein>
    <submittedName>
        <fullName evidence="2">Uncharacterized protein</fullName>
    </submittedName>
</protein>
<dbReference type="AlphaFoldDB" id="E6TT06"/>
<proteinExistence type="predicted"/>
<sequence>MRAFEGEENEPGLVVTRVQKSHLQNVRKREHESV</sequence>
<evidence type="ECO:0000256" key="1">
    <source>
        <dbReference type="SAM" id="MobiDB-lite"/>
    </source>
</evidence>